<dbReference type="InterPro" id="IPR011711">
    <property type="entry name" value="GntR_C"/>
</dbReference>
<dbReference type="GO" id="GO:0003677">
    <property type="term" value="F:DNA binding"/>
    <property type="evidence" value="ECO:0007669"/>
    <property type="project" value="UniProtKB-KW"/>
</dbReference>
<dbReference type="PANTHER" id="PTHR43537:SF21">
    <property type="entry name" value="GALACTONATE OPERON TRANSCRIPTIONAL REPRESSOR"/>
    <property type="match status" value="1"/>
</dbReference>
<keyword evidence="6" id="KW-1185">Reference proteome</keyword>
<dbReference type="PROSITE" id="PS50949">
    <property type="entry name" value="HTH_GNTR"/>
    <property type="match status" value="1"/>
</dbReference>
<keyword evidence="1" id="KW-0805">Transcription regulation</keyword>
<dbReference type="Gene3D" id="1.10.10.10">
    <property type="entry name" value="Winged helix-like DNA-binding domain superfamily/Winged helix DNA-binding domain"/>
    <property type="match status" value="1"/>
</dbReference>
<evidence type="ECO:0000256" key="3">
    <source>
        <dbReference type="ARBA" id="ARBA00023163"/>
    </source>
</evidence>
<dbReference type="eggNOG" id="COG2186">
    <property type="taxonomic scope" value="Bacteria"/>
</dbReference>
<evidence type="ECO:0000313" key="6">
    <source>
        <dbReference type="Proteomes" id="UP000028640"/>
    </source>
</evidence>
<dbReference type="Proteomes" id="UP000028640">
    <property type="component" value="Unassembled WGS sequence"/>
</dbReference>
<dbReference type="PANTHER" id="PTHR43537">
    <property type="entry name" value="TRANSCRIPTIONAL REGULATOR, GNTR FAMILY"/>
    <property type="match status" value="1"/>
</dbReference>
<dbReference type="Pfam" id="PF00392">
    <property type="entry name" value="GntR"/>
    <property type="match status" value="1"/>
</dbReference>
<reference evidence="5 6" key="1">
    <citation type="submission" date="2014-05" db="EMBL/GenBank/DDBJ databases">
        <title>ATOL: Assembling a taxonomically balanced genome-scale reconstruction of the evolutionary history of the Enterobacteriaceae.</title>
        <authorList>
            <person name="Plunkett G.III."/>
            <person name="Neeno-Eckwall E.C."/>
            <person name="Glasner J.D."/>
            <person name="Perna N.T."/>
        </authorList>
    </citation>
    <scope>NUCLEOTIDE SEQUENCE [LARGE SCALE GENOMIC DNA]</scope>
    <source>
        <strain evidence="5 6">ATCC 33852</strain>
    </source>
</reference>
<evidence type="ECO:0000259" key="4">
    <source>
        <dbReference type="PROSITE" id="PS50949"/>
    </source>
</evidence>
<dbReference type="GeneID" id="78381831"/>
<dbReference type="InterPro" id="IPR036390">
    <property type="entry name" value="WH_DNA-bd_sf"/>
</dbReference>
<dbReference type="SMART" id="SM00345">
    <property type="entry name" value="HTH_GNTR"/>
    <property type="match status" value="1"/>
</dbReference>
<evidence type="ECO:0000256" key="2">
    <source>
        <dbReference type="ARBA" id="ARBA00023125"/>
    </source>
</evidence>
<dbReference type="STRING" id="910964.GEAM_3633"/>
<dbReference type="Gene3D" id="1.20.120.530">
    <property type="entry name" value="GntR ligand-binding domain-like"/>
    <property type="match status" value="1"/>
</dbReference>
<keyword evidence="2" id="KW-0238">DNA-binding</keyword>
<dbReference type="SMART" id="SM00895">
    <property type="entry name" value="FCD"/>
    <property type="match status" value="1"/>
</dbReference>
<dbReference type="CDD" id="cd07377">
    <property type="entry name" value="WHTH_GntR"/>
    <property type="match status" value="1"/>
</dbReference>
<dbReference type="OrthoDB" id="9028214at2"/>
<dbReference type="SUPFAM" id="SSF46785">
    <property type="entry name" value="Winged helix' DNA-binding domain"/>
    <property type="match status" value="1"/>
</dbReference>
<dbReference type="Pfam" id="PF07729">
    <property type="entry name" value="FCD"/>
    <property type="match status" value="1"/>
</dbReference>
<dbReference type="GO" id="GO:0003700">
    <property type="term" value="F:DNA-binding transcription factor activity"/>
    <property type="evidence" value="ECO:0007669"/>
    <property type="project" value="InterPro"/>
</dbReference>
<gene>
    <name evidence="5" type="ORF">GEAM_3633</name>
</gene>
<comment type="caution">
    <text evidence="5">The sequence shown here is derived from an EMBL/GenBank/DDBJ whole genome shotgun (WGS) entry which is preliminary data.</text>
</comment>
<dbReference type="EMBL" id="JMPJ01000067">
    <property type="protein sequence ID" value="KFC78661.1"/>
    <property type="molecule type" value="Genomic_DNA"/>
</dbReference>
<dbReference type="InterPro" id="IPR000524">
    <property type="entry name" value="Tscrpt_reg_HTH_GntR"/>
</dbReference>
<dbReference type="InterPro" id="IPR036388">
    <property type="entry name" value="WH-like_DNA-bd_sf"/>
</dbReference>
<name>A0A085G4L6_EWIA3</name>
<accession>A0A085G4L6</accession>
<dbReference type="AlphaFoldDB" id="A0A085G4L6"/>
<dbReference type="InterPro" id="IPR008920">
    <property type="entry name" value="TF_FadR/GntR_C"/>
</dbReference>
<evidence type="ECO:0000313" key="5">
    <source>
        <dbReference type="EMBL" id="KFC78661.1"/>
    </source>
</evidence>
<protein>
    <submittedName>
        <fullName evidence="5">D-galactonate repressor</fullName>
    </submittedName>
</protein>
<evidence type="ECO:0000256" key="1">
    <source>
        <dbReference type="ARBA" id="ARBA00023015"/>
    </source>
</evidence>
<keyword evidence="3" id="KW-0804">Transcription</keyword>
<sequence>MDVVVNEDSLLSKTDRIILALGEQIVAGKYPPGAALAPESELCEEFQTSRNVIREVMRSLTGKRLIDIKRYRGAFVTPRDQWNFLDTDVLQWSLAQGDKPELIAAMSEIRNLVEPAIAHWAAARATAADLMRIEAALNDMVAFAQERQAFNEADVRFHEAVLAAVHNPIMQQLSVVISSLQRAVFERTYMPDANNMPRTLREHQALYDAIRLQHPDEAEQAALAMIASTTRRLQEMP</sequence>
<feature type="domain" description="HTH gntR-type" evidence="4">
    <location>
        <begin position="11"/>
        <end position="79"/>
    </location>
</feature>
<dbReference type="SUPFAM" id="SSF48008">
    <property type="entry name" value="GntR ligand-binding domain-like"/>
    <property type="match status" value="1"/>
</dbReference>
<proteinExistence type="predicted"/>
<organism evidence="5 6">
    <name type="scientific">Ewingella americana (strain ATCC 33852 / DSM 4580 / CCUG 14506 / JCM 5911 / LMG 7869 / NCTC 12157 / CDC 1468-78)</name>
    <dbReference type="NCBI Taxonomy" id="910964"/>
    <lineage>
        <taxon>Bacteria</taxon>
        <taxon>Pseudomonadati</taxon>
        <taxon>Pseudomonadota</taxon>
        <taxon>Gammaproteobacteria</taxon>
        <taxon>Enterobacterales</taxon>
        <taxon>Yersiniaceae</taxon>
        <taxon>Ewingella</taxon>
    </lineage>
</organism>
<dbReference type="RefSeq" id="WP_128124370.1">
    <property type="nucleotide sequence ID" value="NZ_JMPJ01000067.1"/>
</dbReference>